<dbReference type="GO" id="GO:0003677">
    <property type="term" value="F:DNA binding"/>
    <property type="evidence" value="ECO:0007669"/>
    <property type="project" value="UniProtKB-KW"/>
</dbReference>
<reference evidence="3" key="1">
    <citation type="submission" date="2018-06" db="EMBL/GenBank/DDBJ databases">
        <authorList>
            <person name="Zhirakovskaya E."/>
        </authorList>
    </citation>
    <scope>NUCLEOTIDE SEQUENCE</scope>
</reference>
<dbReference type="InterPro" id="IPR016032">
    <property type="entry name" value="Sig_transdc_resp-reg_C-effctor"/>
</dbReference>
<dbReference type="PROSITE" id="PS51755">
    <property type="entry name" value="OMPR_PHOB"/>
    <property type="match status" value="1"/>
</dbReference>
<dbReference type="SMART" id="SM00862">
    <property type="entry name" value="Trans_reg_C"/>
    <property type="match status" value="1"/>
</dbReference>
<proteinExistence type="predicted"/>
<dbReference type="GO" id="GO:0000160">
    <property type="term" value="P:phosphorelay signal transduction system"/>
    <property type="evidence" value="ECO:0007669"/>
    <property type="project" value="InterPro"/>
</dbReference>
<evidence type="ECO:0000259" key="2">
    <source>
        <dbReference type="PROSITE" id="PS51755"/>
    </source>
</evidence>
<dbReference type="GO" id="GO:0006355">
    <property type="term" value="P:regulation of DNA-templated transcription"/>
    <property type="evidence" value="ECO:0007669"/>
    <property type="project" value="InterPro"/>
</dbReference>
<dbReference type="CDD" id="cd00383">
    <property type="entry name" value="trans_reg_C"/>
    <property type="match status" value="1"/>
</dbReference>
<dbReference type="InterPro" id="IPR001867">
    <property type="entry name" value="OmpR/PhoB-type_DNA-bd"/>
</dbReference>
<protein>
    <submittedName>
        <fullName evidence="3">Transcriptional regulatory protein RstA</fullName>
    </submittedName>
</protein>
<dbReference type="SUPFAM" id="SSF46894">
    <property type="entry name" value="C-terminal effector domain of the bipartite response regulators"/>
    <property type="match status" value="1"/>
</dbReference>
<evidence type="ECO:0000256" key="1">
    <source>
        <dbReference type="ARBA" id="ARBA00023125"/>
    </source>
</evidence>
<dbReference type="Gene3D" id="1.10.10.10">
    <property type="entry name" value="Winged helix-like DNA-binding domain superfamily/Winged helix DNA-binding domain"/>
    <property type="match status" value="1"/>
</dbReference>
<dbReference type="AlphaFoldDB" id="A0A3B1AU16"/>
<dbReference type="InterPro" id="IPR036388">
    <property type="entry name" value="WH-like_DNA-bd_sf"/>
</dbReference>
<feature type="domain" description="OmpR/PhoB-type" evidence="2">
    <location>
        <begin position="59"/>
        <end position="158"/>
    </location>
</feature>
<gene>
    <name evidence="3" type="ORF">MNBD_GAMMA22-1266</name>
</gene>
<dbReference type="Pfam" id="PF00486">
    <property type="entry name" value="Trans_reg_C"/>
    <property type="match status" value="1"/>
</dbReference>
<keyword evidence="1" id="KW-0238">DNA-binding</keyword>
<dbReference type="EMBL" id="UOFS01000026">
    <property type="protein sequence ID" value="VAW96246.1"/>
    <property type="molecule type" value="Genomic_DNA"/>
</dbReference>
<evidence type="ECO:0000313" key="3">
    <source>
        <dbReference type="EMBL" id="VAW96246.1"/>
    </source>
</evidence>
<name>A0A3B1AU16_9ZZZZ</name>
<accession>A0A3B1AU16</accession>
<organism evidence="3">
    <name type="scientific">hydrothermal vent metagenome</name>
    <dbReference type="NCBI Taxonomy" id="652676"/>
    <lineage>
        <taxon>unclassified sequences</taxon>
        <taxon>metagenomes</taxon>
        <taxon>ecological metagenomes</taxon>
    </lineage>
</organism>
<sequence>MEYLADTTTPLVLNLKHIERCIEERDLSNGLDIVRNLIRGTSNMIKNSTKITNTRALGRDEVNFGGLCIKRKYAQVTLDERAIELTNNEYSLLMLLVDNHDQIVSRDTLHQRILNTEYDGLNRAIDNTVSRIRKKLGDNSLSQLKIKSIRGRGYLFSSAEW</sequence>